<dbReference type="PANTHER" id="PTHR43563">
    <property type="entry name" value="AMINE OXIDASE"/>
    <property type="match status" value="1"/>
</dbReference>
<dbReference type="AlphaFoldDB" id="A0A1G9XQG9"/>
<dbReference type="SUPFAM" id="SSF54373">
    <property type="entry name" value="FAD-linked reductases, C-terminal domain"/>
    <property type="match status" value="1"/>
</dbReference>
<dbReference type="Proteomes" id="UP000199226">
    <property type="component" value="Unassembled WGS sequence"/>
</dbReference>
<dbReference type="Pfam" id="PF01593">
    <property type="entry name" value="Amino_oxidase"/>
    <property type="match status" value="2"/>
</dbReference>
<sequence length="353" mass="38895">MTQSIIIVGAGLSGLTLAYYLKNSVADITIIEASDRLGGRIHTVKGKLDTPLELGATWLSDMHSELITLLGELNLRKYPQFSGGISLFQTKSFEPSQQFYVPESEQPSYRIVGGSQAIIDTLAKEVSNSKIILNHSVISVIESGDKLSVLTDTGSQFKADKVVFCIPPQLASTISYSPSLPKAFQELLPGVQTWMMGAIKFVVEYKVPFWRNKGYSGMLYSHAGLIVEMYDHTNFEEEKFGFTGFLNGSAGIYDQQVRRELVIKQLVTLFGEEALPATDYQDKIWTDRFISAGNQMITHPHQNNGHPDLLKAYMNGKLHFCGTETSISHGGYMEGAVVSARNKALELAPAKAV</sequence>
<organism evidence="3 4">
    <name type="scientific">Daejeonella rubra</name>
    <dbReference type="NCBI Taxonomy" id="990371"/>
    <lineage>
        <taxon>Bacteria</taxon>
        <taxon>Pseudomonadati</taxon>
        <taxon>Bacteroidota</taxon>
        <taxon>Sphingobacteriia</taxon>
        <taxon>Sphingobacteriales</taxon>
        <taxon>Sphingobacteriaceae</taxon>
        <taxon>Daejeonella</taxon>
    </lineage>
</organism>
<dbReference type="OrthoDB" id="56323at2"/>
<name>A0A1G9XQG9_9SPHI</name>
<reference evidence="4" key="1">
    <citation type="submission" date="2016-10" db="EMBL/GenBank/DDBJ databases">
        <authorList>
            <person name="Varghese N."/>
            <person name="Submissions S."/>
        </authorList>
    </citation>
    <scope>NUCLEOTIDE SEQUENCE [LARGE SCALE GENOMIC DNA]</scope>
    <source>
        <strain evidence="4">DSM 24536</strain>
    </source>
</reference>
<dbReference type="InterPro" id="IPR050703">
    <property type="entry name" value="Flavin_MAO"/>
</dbReference>
<dbReference type="InterPro" id="IPR036188">
    <property type="entry name" value="FAD/NAD-bd_sf"/>
</dbReference>
<feature type="domain" description="Amine oxidase" evidence="2">
    <location>
        <begin position="12"/>
        <end position="81"/>
    </location>
</feature>
<accession>A0A1G9XQG9</accession>
<dbReference type="EMBL" id="FNHH01000031">
    <property type="protein sequence ID" value="SDM98435.1"/>
    <property type="molecule type" value="Genomic_DNA"/>
</dbReference>
<dbReference type="STRING" id="990371.SAMN05421813_13157"/>
<evidence type="ECO:0000313" key="3">
    <source>
        <dbReference type="EMBL" id="SDM98435.1"/>
    </source>
</evidence>
<proteinExistence type="inferred from homology"/>
<dbReference type="SUPFAM" id="SSF51905">
    <property type="entry name" value="FAD/NAD(P)-binding domain"/>
    <property type="match status" value="1"/>
</dbReference>
<comment type="similarity">
    <text evidence="1">Belongs to the flavin monoamine oxidase family.</text>
</comment>
<dbReference type="PANTHER" id="PTHR43563:SF14">
    <property type="entry name" value="AMINE OXIDASE"/>
    <property type="match status" value="1"/>
</dbReference>
<feature type="domain" description="Amine oxidase" evidence="2">
    <location>
        <begin position="97"/>
        <end position="344"/>
    </location>
</feature>
<gene>
    <name evidence="3" type="ORF">SAMN05421813_13157</name>
</gene>
<keyword evidence="4" id="KW-1185">Reference proteome</keyword>
<protein>
    <submittedName>
        <fullName evidence="3">Monoamine oxidase</fullName>
    </submittedName>
</protein>
<dbReference type="Gene3D" id="3.50.50.60">
    <property type="entry name" value="FAD/NAD(P)-binding domain"/>
    <property type="match status" value="2"/>
</dbReference>
<dbReference type="InterPro" id="IPR002937">
    <property type="entry name" value="Amino_oxidase"/>
</dbReference>
<evidence type="ECO:0000256" key="1">
    <source>
        <dbReference type="ARBA" id="ARBA00005995"/>
    </source>
</evidence>
<evidence type="ECO:0000313" key="4">
    <source>
        <dbReference type="Proteomes" id="UP000199226"/>
    </source>
</evidence>
<evidence type="ECO:0000259" key="2">
    <source>
        <dbReference type="Pfam" id="PF01593"/>
    </source>
</evidence>
<dbReference type="RefSeq" id="WP_090706627.1">
    <property type="nucleotide sequence ID" value="NZ_FNHH01000031.1"/>
</dbReference>
<dbReference type="GO" id="GO:0016491">
    <property type="term" value="F:oxidoreductase activity"/>
    <property type="evidence" value="ECO:0007669"/>
    <property type="project" value="InterPro"/>
</dbReference>